<gene>
    <name evidence="1" type="ORF">BN9_102110</name>
</gene>
<keyword evidence="2" id="KW-1185">Reference proteome</keyword>
<protein>
    <submittedName>
        <fullName evidence="1">Uncharacterized protein</fullName>
    </submittedName>
</protein>
<sequence>MIRHQFVMLSLWTSWSNFTFCMKLFLQAHAGIFVSFRMLLHWRRQIPSITRLHASLLNVMRSVQRLLLPVEWNAIEEVSTREGISYPCRLQKIMDLNALAYSHGERVEHKFLATLYRHNEVFCTTYTCTRSWIRAGRCSCFALICYITILAIKRHRFPSTLLAASQVECCSN</sequence>
<dbReference type="InParanoid" id="A0A024FUA2"/>
<organism evidence="1 2">
    <name type="scientific">Albugo candida</name>
    <dbReference type="NCBI Taxonomy" id="65357"/>
    <lineage>
        <taxon>Eukaryota</taxon>
        <taxon>Sar</taxon>
        <taxon>Stramenopiles</taxon>
        <taxon>Oomycota</taxon>
        <taxon>Peronosporomycetes</taxon>
        <taxon>Albuginales</taxon>
        <taxon>Albuginaceae</taxon>
        <taxon>Albugo</taxon>
    </lineage>
</organism>
<name>A0A024FUA2_9STRA</name>
<comment type="caution">
    <text evidence="1">The sequence shown here is derived from an EMBL/GenBank/DDBJ whole genome shotgun (WGS) entry which is preliminary data.</text>
</comment>
<reference evidence="1 2" key="1">
    <citation type="submission" date="2012-05" db="EMBL/GenBank/DDBJ databases">
        <title>Recombination and specialization in a pathogen metapopulation.</title>
        <authorList>
            <person name="Gardiner A."/>
            <person name="Kemen E."/>
            <person name="Schultz-Larsen T."/>
            <person name="MacLean D."/>
            <person name="Van Oosterhout C."/>
            <person name="Jones J.D.G."/>
        </authorList>
    </citation>
    <scope>NUCLEOTIDE SEQUENCE [LARGE SCALE GENOMIC DNA]</scope>
    <source>
        <strain evidence="1 2">Ac Nc2</strain>
    </source>
</reference>
<evidence type="ECO:0000313" key="2">
    <source>
        <dbReference type="Proteomes" id="UP000053237"/>
    </source>
</evidence>
<dbReference type="AlphaFoldDB" id="A0A024FUA2"/>
<dbReference type="Proteomes" id="UP000053237">
    <property type="component" value="Unassembled WGS sequence"/>
</dbReference>
<dbReference type="EMBL" id="CAIX01000261">
    <property type="protein sequence ID" value="CCI10472.1"/>
    <property type="molecule type" value="Genomic_DNA"/>
</dbReference>
<proteinExistence type="predicted"/>
<accession>A0A024FUA2</accession>
<evidence type="ECO:0000313" key="1">
    <source>
        <dbReference type="EMBL" id="CCI10472.1"/>
    </source>
</evidence>